<dbReference type="GO" id="GO:0004352">
    <property type="term" value="F:glutamate dehydrogenase (NAD+) activity"/>
    <property type="evidence" value="ECO:0007669"/>
    <property type="project" value="TreeGrafter"/>
</dbReference>
<dbReference type="STRING" id="452471.Aasi_0113"/>
<proteinExistence type="inferred from homology"/>
<dbReference type="HOGENOM" id="CLU_025763_7_0_10"/>
<dbReference type="PANTHER" id="PTHR11606:SF13">
    <property type="entry name" value="GLUTAMATE DEHYDROGENASE 1, MITOCHONDRIAL"/>
    <property type="match status" value="1"/>
</dbReference>
<dbReference type="SUPFAM" id="SSF51735">
    <property type="entry name" value="NAD(P)-binding Rossmann-fold domains"/>
    <property type="match status" value="1"/>
</dbReference>
<evidence type="ECO:0000313" key="5">
    <source>
        <dbReference type="Proteomes" id="UP000001227"/>
    </source>
</evidence>
<dbReference type="AlphaFoldDB" id="B3EUE2"/>
<dbReference type="Gene3D" id="3.40.50.720">
    <property type="entry name" value="NAD(P)-binding Rossmann-like Domain"/>
    <property type="match status" value="1"/>
</dbReference>
<dbReference type="eggNOG" id="COG0334">
    <property type="taxonomic scope" value="Bacteria"/>
</dbReference>
<accession>B3EUE2</accession>
<organism evidence="4 5">
    <name type="scientific">Amoebophilus asiaticus (strain 5a2)</name>
    <dbReference type="NCBI Taxonomy" id="452471"/>
    <lineage>
        <taxon>Bacteria</taxon>
        <taxon>Pseudomonadati</taxon>
        <taxon>Bacteroidota</taxon>
        <taxon>Cytophagia</taxon>
        <taxon>Cytophagales</taxon>
        <taxon>Amoebophilaceae</taxon>
        <taxon>Candidatus Amoebophilus</taxon>
    </lineage>
</organism>
<evidence type="ECO:0000259" key="3">
    <source>
        <dbReference type="SMART" id="SM00839"/>
    </source>
</evidence>
<dbReference type="SMART" id="SM00839">
    <property type="entry name" value="ELFV_dehydrog"/>
    <property type="match status" value="1"/>
</dbReference>
<comment type="similarity">
    <text evidence="1">Belongs to the Glu/Leu/Phe/Val dehydrogenases family.</text>
</comment>
<keyword evidence="2" id="KW-0560">Oxidoreductase</keyword>
<dbReference type="EMBL" id="CP001102">
    <property type="protein sequence ID" value="ACE05561.1"/>
    <property type="molecule type" value="Genomic_DNA"/>
</dbReference>
<evidence type="ECO:0000313" key="4">
    <source>
        <dbReference type="EMBL" id="ACE05561.1"/>
    </source>
</evidence>
<gene>
    <name evidence="4" type="ordered locus">Aasi_0113</name>
</gene>
<dbReference type="KEGG" id="aas:Aasi_0113"/>
<dbReference type="Pfam" id="PF00208">
    <property type="entry name" value="ELFV_dehydrog"/>
    <property type="match status" value="1"/>
</dbReference>
<dbReference type="GO" id="GO:0006538">
    <property type="term" value="P:L-glutamate catabolic process"/>
    <property type="evidence" value="ECO:0007669"/>
    <property type="project" value="TreeGrafter"/>
</dbReference>
<dbReference type="RefSeq" id="WP_012472331.1">
    <property type="nucleotide sequence ID" value="NC_010830.1"/>
</dbReference>
<dbReference type="Gene3D" id="3.40.50.10860">
    <property type="entry name" value="Leucine Dehydrogenase, chain A, domain 1"/>
    <property type="match status" value="1"/>
</dbReference>
<feature type="domain" description="Glutamate/phenylalanine/leucine/valine/L-tryptophan dehydrogenase C-terminal" evidence="3">
    <location>
        <begin position="175"/>
        <end position="415"/>
    </location>
</feature>
<dbReference type="InterPro" id="IPR036291">
    <property type="entry name" value="NAD(P)-bd_dom_sf"/>
</dbReference>
<keyword evidence="5" id="KW-1185">Reference proteome</keyword>
<sequence>MQILDNLAANCKKHNHLPKIISWQDKQTSAIGWIVIDTLVNGIAGGGLFMHENATLQEVADLAQSMSYKNCIIKDPQIGGAKGGIKFNPKNSEAKNVLTRFLIDHKTIIESMWCTGGDLNTTNEAIEAIVKKNLGLPTAFICLAKSISNVEKIPDQSPYMSSRITTPFNELFNIGDCATGYSICQTIKFVTSKTPKVIIQGFGKVGSSLAFLLQDLQIATIVGICDKDGFIYNAQGIDVLPLIKAKFSPKYDSFLPLKSLLNPEQCHTYHWTTATNSNEKTLSNFFNSVKADIFSPCADRYSITEQAIKHFIDDKSQKFIISGANNPFVSIEVIKFCLQNNIVVIPDWVSNAGNAILFVEALRHLQWDHNAVGDMLKLIKNYVQQFLKEAKFIHSVDRISLFESCYQIAHKKRRS</sequence>
<dbReference type="InterPro" id="IPR006096">
    <property type="entry name" value="Glu/Leu/Phe/Val/Trp_DH_C"/>
</dbReference>
<name>B3EUE2_AMOA5</name>
<dbReference type="PANTHER" id="PTHR11606">
    <property type="entry name" value="GLUTAMATE DEHYDROGENASE"/>
    <property type="match status" value="1"/>
</dbReference>
<dbReference type="Pfam" id="PF02812">
    <property type="entry name" value="ELFV_dehydrog_N"/>
    <property type="match status" value="1"/>
</dbReference>
<evidence type="ECO:0000256" key="1">
    <source>
        <dbReference type="ARBA" id="ARBA00006382"/>
    </source>
</evidence>
<dbReference type="InterPro" id="IPR006097">
    <property type="entry name" value="Glu/Leu/Phe/Val/Trp_DH_dimer"/>
</dbReference>
<dbReference type="OrthoDB" id="9803297at2"/>
<dbReference type="Proteomes" id="UP000001227">
    <property type="component" value="Chromosome"/>
</dbReference>
<protein>
    <submittedName>
        <fullName evidence="4">Protein belonging to Glu/Leu/Phe/Val dehydrogenase family</fullName>
    </submittedName>
</protein>
<dbReference type="SUPFAM" id="SSF53223">
    <property type="entry name" value="Aminoacid dehydrogenase-like, N-terminal domain"/>
    <property type="match status" value="1"/>
</dbReference>
<evidence type="ECO:0000256" key="2">
    <source>
        <dbReference type="ARBA" id="ARBA00023002"/>
    </source>
</evidence>
<dbReference type="InterPro" id="IPR046346">
    <property type="entry name" value="Aminoacid_DH-like_N_sf"/>
</dbReference>
<reference evidence="4 5" key="1">
    <citation type="journal article" date="2010" name="J. Bacteriol.">
        <title>The genome of the amoeba symbiont 'Candidatus Amoebophilus asiaticus' reveals common mechanisms for host cell interaction among amoeba-associated bacteria.</title>
        <authorList>
            <person name="Schmitz-Esser S."/>
            <person name="Tischler P."/>
            <person name="Arnold R."/>
            <person name="Montanaro J."/>
            <person name="Wagner M."/>
            <person name="Rattei T."/>
            <person name="Horn M."/>
        </authorList>
    </citation>
    <scope>NUCLEOTIDE SEQUENCE [LARGE SCALE GENOMIC DNA]</scope>
    <source>
        <strain evidence="4 5">5a2</strain>
    </source>
</reference>